<dbReference type="Pfam" id="PF00512">
    <property type="entry name" value="HisKA"/>
    <property type="match status" value="1"/>
</dbReference>
<evidence type="ECO:0000313" key="12">
    <source>
        <dbReference type="Proteomes" id="UP001056426"/>
    </source>
</evidence>
<dbReference type="Gene3D" id="3.40.50.2300">
    <property type="match status" value="1"/>
</dbReference>
<evidence type="ECO:0000256" key="4">
    <source>
        <dbReference type="ARBA" id="ARBA00022679"/>
    </source>
</evidence>
<dbReference type="CDD" id="cd00130">
    <property type="entry name" value="PAS"/>
    <property type="match status" value="1"/>
</dbReference>
<dbReference type="Gene3D" id="3.30.565.10">
    <property type="entry name" value="Histidine kinase-like ATPase, C-terminal domain"/>
    <property type="match status" value="1"/>
</dbReference>
<dbReference type="CDD" id="cd00156">
    <property type="entry name" value="REC"/>
    <property type="match status" value="1"/>
</dbReference>
<dbReference type="Pfam" id="PF13188">
    <property type="entry name" value="PAS_8"/>
    <property type="match status" value="1"/>
</dbReference>
<dbReference type="InterPro" id="IPR001789">
    <property type="entry name" value="Sig_transdc_resp-reg_receiver"/>
</dbReference>
<keyword evidence="7" id="KW-0812">Transmembrane</keyword>
<keyword evidence="7" id="KW-0472">Membrane</keyword>
<dbReference type="PANTHER" id="PTHR43047:SF64">
    <property type="entry name" value="HISTIDINE KINASE CONTAINING CHEY-HOMOLOGOUS RECEIVER DOMAIN AND PAS DOMAIN-RELATED"/>
    <property type="match status" value="1"/>
</dbReference>
<dbReference type="PRINTS" id="PR00344">
    <property type="entry name" value="BCTRLSENSOR"/>
</dbReference>
<gene>
    <name evidence="11" type="ORF">M9189_08215</name>
</gene>
<reference evidence="11" key="1">
    <citation type="submission" date="2022-05" db="EMBL/GenBank/DDBJ databases">
        <authorList>
            <person name="Sun X."/>
        </authorList>
    </citation>
    <scope>NUCLEOTIDE SEQUENCE</scope>
    <source>
        <strain evidence="11">Ai-910</strain>
    </source>
</reference>
<evidence type="ECO:0000259" key="8">
    <source>
        <dbReference type="PROSITE" id="PS50109"/>
    </source>
</evidence>
<feature type="transmembrane region" description="Helical" evidence="7">
    <location>
        <begin position="12"/>
        <end position="30"/>
    </location>
</feature>
<dbReference type="Pfam" id="PF08448">
    <property type="entry name" value="PAS_4"/>
    <property type="match status" value="1"/>
</dbReference>
<dbReference type="GO" id="GO:0005524">
    <property type="term" value="F:ATP binding"/>
    <property type="evidence" value="ECO:0007669"/>
    <property type="project" value="UniProtKB-KW"/>
</dbReference>
<dbReference type="InterPro" id="IPR013656">
    <property type="entry name" value="PAS_4"/>
</dbReference>
<evidence type="ECO:0000256" key="1">
    <source>
        <dbReference type="ARBA" id="ARBA00000085"/>
    </source>
</evidence>
<feature type="domain" description="PAC" evidence="10">
    <location>
        <begin position="426"/>
        <end position="476"/>
    </location>
</feature>
<keyword evidence="3 6" id="KW-0597">Phosphoprotein</keyword>
<sequence>MKFGINRTPVKPALRISLIYFVVGAGWILISDRISLPSVKNDADMQVFQTVKGLLYVLLTAVFLFLLIHRQVSRQYNLIRLLKKNNKVMRFGLARQNELNIFLLDNRNKVLLGLGRWIIQRKKELRESAGENELEWVEDPESRKKIQAFLKNGAGKKIYQEDLLVDGKFLRFRLISYPSENSKGRLRLLIVEDLTLKKQLIDQVAAERNQVSLLRQRLSNESTMLRIHQARFRMLADNLNEGVVIRQTDPTGKPGIIEYINDAAISFLGLNKEKFSADGLWNRFMPEKPEEKELLTGRRPDISRPTIIEGLLTFPEGHVRVIVRTEYISSGSASFMMYTITRLFSRTVTSSEDDVRVYNMLGAVNTGVVLVDSNYKCFYCNPSLFHMLGNRRPVSLPASISEVLSEPLETDFETLIEEAFSGDIVASPDFRFPARSGHWYSFVLYPVRNENGVVDHVMGITHDNTLRRAYEEMLDRASSLADSSNRLKTGFLSNLSHEVRTPMNGILGFIELLEQEELTETQKYHIDLIRRSGEKLLSILDALVEMAKIENEQVTVEKKWTDMSSLVEEVNDYMKQKITESSKAMVESRCDYVPDHVPTRIYTDGSKLVQVLKLLIDNAVKFTQWGYIEFGIESTNENSGTVNLWIKDTGVGISDAFKYQIFQPFVTFKDSENVLYGGLGVGLSIARGLVELLGGQIEVESEVGKGSRFIVTLPLQMGEDSKENIKIVHEGSEKIMLVQYGFHSVKELSRKLRSHNIKVVHANDGVSAIEKLFEEKDISLVITDIRLSDIDAFELLRSLRKVNPKVPVIAQTSYYLPEEKIRCINEGFVDYMVKPIDPSAVARILRIPVFSI</sequence>
<dbReference type="SUPFAM" id="SSF47384">
    <property type="entry name" value="Homodimeric domain of signal transducing histidine kinase"/>
    <property type="match status" value="1"/>
</dbReference>
<dbReference type="SUPFAM" id="SSF52172">
    <property type="entry name" value="CheY-like"/>
    <property type="match status" value="1"/>
</dbReference>
<name>A0A9J6ZNJ9_9BACT</name>
<comment type="catalytic activity">
    <reaction evidence="1">
        <text>ATP + protein L-histidine = ADP + protein N-phospho-L-histidine.</text>
        <dbReference type="EC" id="2.7.13.3"/>
    </reaction>
</comment>
<reference evidence="11" key="2">
    <citation type="submission" date="2022-06" db="EMBL/GenBank/DDBJ databases">
        <title>Xiashengella guii gen. nov. sp. nov., a bacterium isolated form anaerobic digestion tank.</title>
        <authorList>
            <person name="Huang H."/>
        </authorList>
    </citation>
    <scope>NUCLEOTIDE SEQUENCE</scope>
    <source>
        <strain evidence="11">Ai-910</strain>
    </source>
</reference>
<evidence type="ECO:0000256" key="5">
    <source>
        <dbReference type="ARBA" id="ARBA00022777"/>
    </source>
</evidence>
<keyword evidence="5" id="KW-0418">Kinase</keyword>
<dbReference type="GO" id="GO:0000155">
    <property type="term" value="F:phosphorelay sensor kinase activity"/>
    <property type="evidence" value="ECO:0007669"/>
    <property type="project" value="InterPro"/>
</dbReference>
<dbReference type="SMART" id="SM00388">
    <property type="entry name" value="HisKA"/>
    <property type="match status" value="1"/>
</dbReference>
<dbReference type="EC" id="2.7.13.3" evidence="2"/>
<dbReference type="InterPro" id="IPR000700">
    <property type="entry name" value="PAS-assoc_C"/>
</dbReference>
<dbReference type="SMART" id="SM00387">
    <property type="entry name" value="HATPase_c"/>
    <property type="match status" value="1"/>
</dbReference>
<organism evidence="11 12">
    <name type="scientific">Xiashengella succiniciproducens</name>
    <dbReference type="NCBI Taxonomy" id="2949635"/>
    <lineage>
        <taxon>Bacteria</taxon>
        <taxon>Pseudomonadati</taxon>
        <taxon>Bacteroidota</taxon>
        <taxon>Bacteroidia</taxon>
        <taxon>Marinilabiliales</taxon>
        <taxon>Marinilabiliaceae</taxon>
        <taxon>Xiashengella</taxon>
    </lineage>
</organism>
<dbReference type="InterPro" id="IPR036890">
    <property type="entry name" value="HATPase_C_sf"/>
</dbReference>
<dbReference type="Pfam" id="PF00072">
    <property type="entry name" value="Response_reg"/>
    <property type="match status" value="1"/>
</dbReference>
<dbReference type="InterPro" id="IPR005467">
    <property type="entry name" value="His_kinase_dom"/>
</dbReference>
<feature type="domain" description="Histidine kinase" evidence="8">
    <location>
        <begin position="494"/>
        <end position="717"/>
    </location>
</feature>
<dbReference type="Pfam" id="PF02518">
    <property type="entry name" value="HATPase_c"/>
    <property type="match status" value="1"/>
</dbReference>
<feature type="modified residue" description="4-aspartylphosphate" evidence="6">
    <location>
        <position position="784"/>
    </location>
</feature>
<keyword evidence="12" id="KW-1185">Reference proteome</keyword>
<evidence type="ECO:0000259" key="9">
    <source>
        <dbReference type="PROSITE" id="PS50110"/>
    </source>
</evidence>
<dbReference type="InterPro" id="IPR035965">
    <property type="entry name" value="PAS-like_dom_sf"/>
</dbReference>
<dbReference type="KEGG" id="alkq:M9189_08215"/>
<evidence type="ECO:0000256" key="2">
    <source>
        <dbReference type="ARBA" id="ARBA00012438"/>
    </source>
</evidence>
<proteinExistence type="predicted"/>
<dbReference type="PROSITE" id="PS50109">
    <property type="entry name" value="HIS_KIN"/>
    <property type="match status" value="1"/>
</dbReference>
<dbReference type="InterPro" id="IPR003594">
    <property type="entry name" value="HATPase_dom"/>
</dbReference>
<dbReference type="SUPFAM" id="SSF55874">
    <property type="entry name" value="ATPase domain of HSP90 chaperone/DNA topoisomerase II/histidine kinase"/>
    <property type="match status" value="1"/>
</dbReference>
<keyword evidence="11" id="KW-0547">Nucleotide-binding</keyword>
<feature type="domain" description="Response regulatory" evidence="9">
    <location>
        <begin position="734"/>
        <end position="849"/>
    </location>
</feature>
<dbReference type="PANTHER" id="PTHR43047">
    <property type="entry name" value="TWO-COMPONENT HISTIDINE PROTEIN KINASE"/>
    <property type="match status" value="1"/>
</dbReference>
<dbReference type="SUPFAM" id="SSF55785">
    <property type="entry name" value="PYP-like sensor domain (PAS domain)"/>
    <property type="match status" value="2"/>
</dbReference>
<dbReference type="InterPro" id="IPR011006">
    <property type="entry name" value="CheY-like_superfamily"/>
</dbReference>
<dbReference type="PROSITE" id="PS50113">
    <property type="entry name" value="PAC"/>
    <property type="match status" value="1"/>
</dbReference>
<evidence type="ECO:0000256" key="3">
    <source>
        <dbReference type="ARBA" id="ARBA00022553"/>
    </source>
</evidence>
<dbReference type="PROSITE" id="PS50110">
    <property type="entry name" value="RESPONSE_REGULATORY"/>
    <property type="match status" value="1"/>
</dbReference>
<dbReference type="EMBL" id="CP098400">
    <property type="protein sequence ID" value="URW78840.1"/>
    <property type="molecule type" value="Genomic_DNA"/>
</dbReference>
<dbReference type="AlphaFoldDB" id="A0A9J6ZNJ9"/>
<dbReference type="InterPro" id="IPR004358">
    <property type="entry name" value="Sig_transdc_His_kin-like_C"/>
</dbReference>
<keyword evidence="4" id="KW-0808">Transferase</keyword>
<keyword evidence="7" id="KW-1133">Transmembrane helix</keyword>
<accession>A0A9J6ZNJ9</accession>
<dbReference type="Gene3D" id="3.30.450.20">
    <property type="entry name" value="PAS domain"/>
    <property type="match status" value="1"/>
</dbReference>
<dbReference type="InterPro" id="IPR003661">
    <property type="entry name" value="HisK_dim/P_dom"/>
</dbReference>
<dbReference type="SMART" id="SM00448">
    <property type="entry name" value="REC"/>
    <property type="match status" value="1"/>
</dbReference>
<dbReference type="RefSeq" id="WP_250722263.1">
    <property type="nucleotide sequence ID" value="NZ_CP098400.1"/>
</dbReference>
<feature type="transmembrane region" description="Helical" evidence="7">
    <location>
        <begin position="50"/>
        <end position="68"/>
    </location>
</feature>
<dbReference type="CDD" id="cd00082">
    <property type="entry name" value="HisKA"/>
    <property type="match status" value="1"/>
</dbReference>
<keyword evidence="11" id="KW-0067">ATP-binding</keyword>
<evidence type="ECO:0000256" key="7">
    <source>
        <dbReference type="SAM" id="Phobius"/>
    </source>
</evidence>
<evidence type="ECO:0000313" key="11">
    <source>
        <dbReference type="EMBL" id="URW78840.1"/>
    </source>
</evidence>
<dbReference type="Gene3D" id="1.10.287.130">
    <property type="match status" value="1"/>
</dbReference>
<evidence type="ECO:0000259" key="10">
    <source>
        <dbReference type="PROSITE" id="PS50113"/>
    </source>
</evidence>
<dbReference type="SMART" id="SM00091">
    <property type="entry name" value="PAS"/>
    <property type="match status" value="2"/>
</dbReference>
<protein>
    <recommendedName>
        <fullName evidence="2">histidine kinase</fullName>
        <ecNumber evidence="2">2.7.13.3</ecNumber>
    </recommendedName>
</protein>
<dbReference type="Proteomes" id="UP001056426">
    <property type="component" value="Chromosome"/>
</dbReference>
<dbReference type="InterPro" id="IPR036097">
    <property type="entry name" value="HisK_dim/P_sf"/>
</dbReference>
<evidence type="ECO:0000256" key="6">
    <source>
        <dbReference type="PROSITE-ProRule" id="PRU00169"/>
    </source>
</evidence>
<dbReference type="InterPro" id="IPR000014">
    <property type="entry name" value="PAS"/>
</dbReference>